<dbReference type="Gene3D" id="1.10.10.10">
    <property type="entry name" value="Winged helix-like DNA-binding domain superfamily/Winged helix DNA-binding domain"/>
    <property type="match status" value="1"/>
</dbReference>
<dbReference type="EMBL" id="CP036263">
    <property type="protein sequence ID" value="QDT00227.1"/>
    <property type="molecule type" value="Genomic_DNA"/>
</dbReference>
<dbReference type="InterPro" id="IPR000792">
    <property type="entry name" value="Tscrpt_reg_LuxR_C"/>
</dbReference>
<dbReference type="GO" id="GO:0006355">
    <property type="term" value="P:regulation of DNA-templated transcription"/>
    <property type="evidence" value="ECO:0007669"/>
    <property type="project" value="InterPro"/>
</dbReference>
<evidence type="ECO:0000313" key="3">
    <source>
        <dbReference type="Proteomes" id="UP000319852"/>
    </source>
</evidence>
<feature type="domain" description="HTH luxR-type" evidence="1">
    <location>
        <begin position="204"/>
        <end position="261"/>
    </location>
</feature>
<dbReference type="CDD" id="cd06170">
    <property type="entry name" value="LuxR_C_like"/>
    <property type="match status" value="1"/>
</dbReference>
<protein>
    <submittedName>
        <fullName evidence="2">Bacterial regulatory protein, luxR family</fullName>
    </submittedName>
</protein>
<dbReference type="InterPro" id="IPR016032">
    <property type="entry name" value="Sig_transdc_resp-reg_C-effctor"/>
</dbReference>
<dbReference type="Proteomes" id="UP000319852">
    <property type="component" value="Chromosome"/>
</dbReference>
<sequence length="279" mass="31476">MDFTVEDIASVVRLVREASDLWDDPHAWRESLLLGACELLQGNVGTMYAVESCGNRHRVRAIAVVELSNAATAFVHSSIHSSTGSDTAREIVETEFREVPEINQLCEVYEEVGCATMTRSQLTRDAALLTSPMYTEFRKDHDCGDYLVSLRKVDVPQRAGLIQINRPHGLAPFTPREVALLELLHSEIAPLIGVRLTTEEYLSRDGLSRRLNETLSLLLEGCSEKEAAVSLKISPRTLHDYVTMLYKHFKVTSRAELLAYFIHRRPERRLDGPVRRTSK</sequence>
<dbReference type="RefSeq" id="WP_145061591.1">
    <property type="nucleotide sequence ID" value="NZ_CP036263.1"/>
</dbReference>
<evidence type="ECO:0000259" key="1">
    <source>
        <dbReference type="SMART" id="SM00421"/>
    </source>
</evidence>
<dbReference type="SUPFAM" id="SSF46894">
    <property type="entry name" value="C-terminal effector domain of the bipartite response regulators"/>
    <property type="match status" value="1"/>
</dbReference>
<dbReference type="Pfam" id="PF00196">
    <property type="entry name" value="GerE"/>
    <property type="match status" value="1"/>
</dbReference>
<name>A0A517MZC6_9BACT</name>
<organism evidence="2 3">
    <name type="scientific">Adhaeretor mobilis</name>
    <dbReference type="NCBI Taxonomy" id="1930276"/>
    <lineage>
        <taxon>Bacteria</taxon>
        <taxon>Pseudomonadati</taxon>
        <taxon>Planctomycetota</taxon>
        <taxon>Planctomycetia</taxon>
        <taxon>Pirellulales</taxon>
        <taxon>Lacipirellulaceae</taxon>
        <taxon>Adhaeretor</taxon>
    </lineage>
</organism>
<accession>A0A517MZC6</accession>
<dbReference type="AlphaFoldDB" id="A0A517MZC6"/>
<dbReference type="SMART" id="SM00421">
    <property type="entry name" value="HTH_LUXR"/>
    <property type="match status" value="1"/>
</dbReference>
<gene>
    <name evidence="2" type="ORF">HG15A2_35630</name>
</gene>
<dbReference type="KEGG" id="amob:HG15A2_35630"/>
<reference evidence="2 3" key="1">
    <citation type="submission" date="2019-02" db="EMBL/GenBank/DDBJ databases">
        <title>Deep-cultivation of Planctomycetes and their phenomic and genomic characterization uncovers novel biology.</title>
        <authorList>
            <person name="Wiegand S."/>
            <person name="Jogler M."/>
            <person name="Boedeker C."/>
            <person name="Pinto D."/>
            <person name="Vollmers J."/>
            <person name="Rivas-Marin E."/>
            <person name="Kohn T."/>
            <person name="Peeters S.H."/>
            <person name="Heuer A."/>
            <person name="Rast P."/>
            <person name="Oberbeckmann S."/>
            <person name="Bunk B."/>
            <person name="Jeske O."/>
            <person name="Meyerdierks A."/>
            <person name="Storesund J.E."/>
            <person name="Kallscheuer N."/>
            <person name="Luecker S."/>
            <person name="Lage O.M."/>
            <person name="Pohl T."/>
            <person name="Merkel B.J."/>
            <person name="Hornburger P."/>
            <person name="Mueller R.-W."/>
            <person name="Bruemmer F."/>
            <person name="Labrenz M."/>
            <person name="Spormann A.M."/>
            <person name="Op den Camp H."/>
            <person name="Overmann J."/>
            <person name="Amann R."/>
            <person name="Jetten M.S.M."/>
            <person name="Mascher T."/>
            <person name="Medema M.H."/>
            <person name="Devos D.P."/>
            <person name="Kaster A.-K."/>
            <person name="Ovreas L."/>
            <person name="Rohde M."/>
            <person name="Galperin M.Y."/>
            <person name="Jogler C."/>
        </authorList>
    </citation>
    <scope>NUCLEOTIDE SEQUENCE [LARGE SCALE GENOMIC DNA]</scope>
    <source>
        <strain evidence="2 3">HG15A2</strain>
    </source>
</reference>
<keyword evidence="3" id="KW-1185">Reference proteome</keyword>
<proteinExistence type="predicted"/>
<dbReference type="GO" id="GO:0003677">
    <property type="term" value="F:DNA binding"/>
    <property type="evidence" value="ECO:0007669"/>
    <property type="project" value="InterPro"/>
</dbReference>
<dbReference type="InterPro" id="IPR036388">
    <property type="entry name" value="WH-like_DNA-bd_sf"/>
</dbReference>
<dbReference type="OrthoDB" id="252792at2"/>
<evidence type="ECO:0000313" key="2">
    <source>
        <dbReference type="EMBL" id="QDT00227.1"/>
    </source>
</evidence>